<evidence type="ECO:0000313" key="4">
    <source>
        <dbReference type="Proteomes" id="UP000078560"/>
    </source>
</evidence>
<gene>
    <name evidence="3" type="ORF">POVCU2_0095870</name>
</gene>
<protein>
    <submittedName>
        <fullName evidence="3">STP1 protein</fullName>
    </submittedName>
</protein>
<keyword evidence="2" id="KW-0472">Membrane</keyword>
<feature type="transmembrane region" description="Helical" evidence="2">
    <location>
        <begin position="433"/>
        <end position="462"/>
    </location>
</feature>
<reference evidence="4" key="1">
    <citation type="submission" date="2016-05" db="EMBL/GenBank/DDBJ databases">
        <authorList>
            <person name="Naeem Raeece"/>
        </authorList>
    </citation>
    <scope>NUCLEOTIDE SEQUENCE [LARGE SCALE GENOMIC DNA]</scope>
</reference>
<name>A0A1A8WVU4_PLAOA</name>
<evidence type="ECO:0000256" key="2">
    <source>
        <dbReference type="SAM" id="Phobius"/>
    </source>
</evidence>
<dbReference type="Proteomes" id="UP000078560">
    <property type="component" value="Unassembled WGS sequence"/>
</dbReference>
<evidence type="ECO:0000256" key="1">
    <source>
        <dbReference type="SAM" id="MobiDB-lite"/>
    </source>
</evidence>
<keyword evidence="2" id="KW-0812">Transmembrane</keyword>
<dbReference type="EMBL" id="FLQU01002055">
    <property type="protein sequence ID" value="SBS95444.1"/>
    <property type="molecule type" value="Genomic_DNA"/>
</dbReference>
<feature type="compositionally biased region" description="Polar residues" evidence="1">
    <location>
        <begin position="264"/>
        <end position="275"/>
    </location>
</feature>
<proteinExistence type="predicted"/>
<feature type="compositionally biased region" description="Basic and acidic residues" evidence="1">
    <location>
        <begin position="249"/>
        <end position="263"/>
    </location>
</feature>
<sequence length="789" mass="93121">MKRYTHNCNNIRAASKRDTNNIFLPYRTPILQGAISIINDFEKNKDDGVDYINLCDELYKYVNKQKECINSNLKQKNMSLFNTEWKKTIKGIQTTFTKNKINRLCYWEGDKKKSDKEHVLGIYDKFRKFCIEKKQKETKSNLNFDECMLYLQWINTKKELFKALDPGYTNIEAYKEYFDIRDKCNYPWLVSTIPDVTCTQFTATKPKEIDGEKKSLGNSHLNPPDVSHSPQDRKKDVKSAAQPPSQGDVHIDKPKASDSDPKEPNQSAPPANANVSSNVHTVAQFSDMNITGTDISKSGHDSNIKRKYINFSDLPATFSGHKIPYTVRFPIHEKPSIFVDGYPVHVQRTQISRNPSNLYNTIRSSIPNHKQFQEPIVPFTKYSLILEHRDPPIYHFDDVLPPFPIITSGNKKLDRVVLEPAIPDASYFRSPSMIYTLVFLAIFTIISTFYLFSKYTPFGLLFSKKKKKKRLKRQLEIKKMPEESPSFDKITNYSVNDMPYENKTHNDNNIYSKIKIQKGVIYKNISLPKKKKNKRKVLIDIHMELLNEYKNDEWKLKKNDFLEICLEQFIIEQNKAYHNLEHNGFLKKNISTQNTKEDKVFLWDKWAETFSSIWENFKRGNTFKILQYEWKEEENAYFEKIEEQNSSLNENEKISYIEIKKDIWRRWITKQTKLIELYKEEQWFKSLVEELENVSDEYKKGKITDDIFVENIKELENKENSEELYKLNKHIFQIKVLIQILMMVIEECIKEENPEQTEVLLDKLINKLNKEKRAKIEPEKICEENMNHI</sequence>
<organism evidence="3 4">
    <name type="scientific">Plasmodium ovale curtisi</name>
    <dbReference type="NCBI Taxonomy" id="864141"/>
    <lineage>
        <taxon>Eukaryota</taxon>
        <taxon>Sar</taxon>
        <taxon>Alveolata</taxon>
        <taxon>Apicomplexa</taxon>
        <taxon>Aconoidasida</taxon>
        <taxon>Haemosporida</taxon>
        <taxon>Plasmodiidae</taxon>
        <taxon>Plasmodium</taxon>
        <taxon>Plasmodium (Plasmodium)</taxon>
    </lineage>
</organism>
<evidence type="ECO:0000313" key="3">
    <source>
        <dbReference type="EMBL" id="SBS95444.1"/>
    </source>
</evidence>
<feature type="region of interest" description="Disordered" evidence="1">
    <location>
        <begin position="210"/>
        <end position="275"/>
    </location>
</feature>
<dbReference type="AlphaFoldDB" id="A0A1A8WVU4"/>
<keyword evidence="2" id="KW-1133">Transmembrane helix</keyword>
<accession>A0A1A8WVU4</accession>